<accession>A0A4Y2NF10</accession>
<dbReference type="Proteomes" id="UP000499080">
    <property type="component" value="Unassembled WGS sequence"/>
</dbReference>
<name>A0A4Y2NF10_ARAVE</name>
<evidence type="ECO:0000313" key="1">
    <source>
        <dbReference type="EMBL" id="GBN36677.1"/>
    </source>
</evidence>
<protein>
    <submittedName>
        <fullName evidence="1">Uncharacterized protein</fullName>
    </submittedName>
</protein>
<dbReference type="EMBL" id="BGPR01008881">
    <property type="protein sequence ID" value="GBN36677.1"/>
    <property type="molecule type" value="Genomic_DNA"/>
</dbReference>
<dbReference type="AlphaFoldDB" id="A0A4Y2NF10"/>
<reference evidence="1 2" key="1">
    <citation type="journal article" date="2019" name="Sci. Rep.">
        <title>Orb-weaving spider Araneus ventricosus genome elucidates the spidroin gene catalogue.</title>
        <authorList>
            <person name="Kono N."/>
            <person name="Nakamura H."/>
            <person name="Ohtoshi R."/>
            <person name="Moran D.A.P."/>
            <person name="Shinohara A."/>
            <person name="Yoshida Y."/>
            <person name="Fujiwara M."/>
            <person name="Mori M."/>
            <person name="Tomita M."/>
            <person name="Arakawa K."/>
        </authorList>
    </citation>
    <scope>NUCLEOTIDE SEQUENCE [LARGE SCALE GENOMIC DNA]</scope>
</reference>
<comment type="caution">
    <text evidence="1">The sequence shown here is derived from an EMBL/GenBank/DDBJ whole genome shotgun (WGS) entry which is preliminary data.</text>
</comment>
<gene>
    <name evidence="1" type="ORF">AVEN_185443_1</name>
</gene>
<organism evidence="1 2">
    <name type="scientific">Araneus ventricosus</name>
    <name type="common">Orbweaver spider</name>
    <name type="synonym">Epeira ventricosa</name>
    <dbReference type="NCBI Taxonomy" id="182803"/>
    <lineage>
        <taxon>Eukaryota</taxon>
        <taxon>Metazoa</taxon>
        <taxon>Ecdysozoa</taxon>
        <taxon>Arthropoda</taxon>
        <taxon>Chelicerata</taxon>
        <taxon>Arachnida</taxon>
        <taxon>Araneae</taxon>
        <taxon>Araneomorphae</taxon>
        <taxon>Entelegynae</taxon>
        <taxon>Araneoidea</taxon>
        <taxon>Araneidae</taxon>
        <taxon>Araneus</taxon>
    </lineage>
</organism>
<keyword evidence="2" id="KW-1185">Reference proteome</keyword>
<evidence type="ECO:0000313" key="2">
    <source>
        <dbReference type="Proteomes" id="UP000499080"/>
    </source>
</evidence>
<sequence>MIALMYDVKYCYENRQVSAWGKQYNEQDNGEPRFIHEYSVKHEEQEARKTALAHIINTNRQKITNNYSNSIFSTVRRLTVSKSDSKDVCTPKTIPVNQHVPALSVTEVFIVFTTGWDFTWNHLV</sequence>
<proteinExistence type="predicted"/>